<accession>A0AAD4CS81</accession>
<feature type="compositionally biased region" description="Polar residues" evidence="1">
    <location>
        <begin position="213"/>
        <end position="227"/>
    </location>
</feature>
<feature type="region of interest" description="Disordered" evidence="1">
    <location>
        <begin position="184"/>
        <end position="345"/>
    </location>
</feature>
<protein>
    <submittedName>
        <fullName evidence="2">Uncharacterized protein</fullName>
    </submittedName>
</protein>
<feature type="compositionally biased region" description="Basic and acidic residues" evidence="1">
    <location>
        <begin position="145"/>
        <end position="159"/>
    </location>
</feature>
<name>A0AAD4CS81_ASPNN</name>
<proteinExistence type="predicted"/>
<comment type="caution">
    <text evidence="2">The sequence shown here is derived from an EMBL/GenBank/DDBJ whole genome shotgun (WGS) entry which is preliminary data.</text>
</comment>
<feature type="compositionally biased region" description="Polar residues" evidence="1">
    <location>
        <begin position="113"/>
        <end position="122"/>
    </location>
</feature>
<sequence length="524" mass="57552">MYYIEPPTTAQSRRSASASLAGHILANIVTKGLYVCPVIFPNVEEVEEVKFTIMEFVLWKTPFRRPPSRPTSSSRPSAGPQFASTPRFLLSQQTPGAQRTRDVDIIDTEESPHSTPLSTTHNFGPGRRQASTHRHKDIIEDSDDEPNHHEYGVGRKDAQNESGSSPPENADELNVSFEALFPPTTSRVKRRRASLDLETPSAQRRRPGEDSIASLSPDPTSPTTNHFQDPYCTPGNRPNTFSRTTLSAETPRPSTSANHHPSFRGHPRFLLSTSQVPSSSQPYPTSKHSETPVSASPAPRKKPGFVLPRSPSPDDNATTIPTPFSPSSRALRRRGRTRSAAPSYLPGGMAAEVRSWILEMGTKRDQLQTNAAHGDTTTPDMTRYAVTFRIFNVRQSALPSSGSLAFVRGYPLNPQSEIGGTKVPLRNYLLLGTPRFHRPAESPFHPSTDTARVPELEGGDVIGICRGLVWELDLTNQSVEDGLRGLGTGLDKDELSSEDEEAMGSGKWMVAMEWELLPSGLFLS</sequence>
<dbReference type="EMBL" id="VCAU01000016">
    <property type="protein sequence ID" value="KAF9891759.1"/>
    <property type="molecule type" value="Genomic_DNA"/>
</dbReference>
<evidence type="ECO:0000256" key="1">
    <source>
        <dbReference type="SAM" id="MobiDB-lite"/>
    </source>
</evidence>
<reference evidence="2" key="1">
    <citation type="journal article" date="2019" name="Beilstein J. Org. Chem.">
        <title>Nanangenines: drimane sesquiterpenoids as the dominant metabolite cohort of a novel Australian fungus, Aspergillus nanangensis.</title>
        <authorList>
            <person name="Lacey H.J."/>
            <person name="Gilchrist C.L.M."/>
            <person name="Crombie A."/>
            <person name="Kalaitzis J.A."/>
            <person name="Vuong D."/>
            <person name="Rutledge P.J."/>
            <person name="Turner P."/>
            <person name="Pitt J.I."/>
            <person name="Lacey E."/>
            <person name="Chooi Y.H."/>
            <person name="Piggott A.M."/>
        </authorList>
    </citation>
    <scope>NUCLEOTIDE SEQUENCE</scope>
    <source>
        <strain evidence="2">MST-FP2251</strain>
    </source>
</reference>
<reference evidence="2" key="2">
    <citation type="submission" date="2020-02" db="EMBL/GenBank/DDBJ databases">
        <authorList>
            <person name="Gilchrist C.L.M."/>
            <person name="Chooi Y.-H."/>
        </authorList>
    </citation>
    <scope>NUCLEOTIDE SEQUENCE</scope>
    <source>
        <strain evidence="2">MST-FP2251</strain>
    </source>
</reference>
<feature type="region of interest" description="Disordered" evidence="1">
    <location>
        <begin position="64"/>
        <end position="171"/>
    </location>
</feature>
<keyword evidence="3" id="KW-1185">Reference proteome</keyword>
<dbReference type="AlphaFoldDB" id="A0AAD4CS81"/>
<evidence type="ECO:0000313" key="3">
    <source>
        <dbReference type="Proteomes" id="UP001194746"/>
    </source>
</evidence>
<feature type="compositionally biased region" description="Polar residues" evidence="1">
    <location>
        <begin position="313"/>
        <end position="322"/>
    </location>
</feature>
<evidence type="ECO:0000313" key="2">
    <source>
        <dbReference type="EMBL" id="KAF9891759.1"/>
    </source>
</evidence>
<gene>
    <name evidence="2" type="ORF">FE257_003240</name>
</gene>
<feature type="compositionally biased region" description="Polar residues" evidence="1">
    <location>
        <begin position="271"/>
        <end position="294"/>
    </location>
</feature>
<dbReference type="Proteomes" id="UP001194746">
    <property type="component" value="Unassembled WGS sequence"/>
</dbReference>
<feature type="compositionally biased region" description="Polar residues" evidence="1">
    <location>
        <begin position="236"/>
        <end position="259"/>
    </location>
</feature>
<organism evidence="2 3">
    <name type="scientific">Aspergillus nanangensis</name>
    <dbReference type="NCBI Taxonomy" id="2582783"/>
    <lineage>
        <taxon>Eukaryota</taxon>
        <taxon>Fungi</taxon>
        <taxon>Dikarya</taxon>
        <taxon>Ascomycota</taxon>
        <taxon>Pezizomycotina</taxon>
        <taxon>Eurotiomycetes</taxon>
        <taxon>Eurotiomycetidae</taxon>
        <taxon>Eurotiales</taxon>
        <taxon>Aspergillaceae</taxon>
        <taxon>Aspergillus</taxon>
        <taxon>Aspergillus subgen. Circumdati</taxon>
    </lineage>
</organism>